<dbReference type="EMBL" id="CAJVQA010025723">
    <property type="protein sequence ID" value="CAG8786926.1"/>
    <property type="molecule type" value="Genomic_DNA"/>
</dbReference>
<feature type="non-terminal residue" evidence="2">
    <location>
        <position position="139"/>
    </location>
</feature>
<evidence type="ECO:0000313" key="2">
    <source>
        <dbReference type="EMBL" id="CAG8786926.1"/>
    </source>
</evidence>
<gene>
    <name evidence="2" type="ORF">CPELLU_LOCUS16754</name>
</gene>
<reference evidence="2" key="1">
    <citation type="submission" date="2021-06" db="EMBL/GenBank/DDBJ databases">
        <authorList>
            <person name="Kallberg Y."/>
            <person name="Tangrot J."/>
            <person name="Rosling A."/>
        </authorList>
    </citation>
    <scope>NUCLEOTIDE SEQUENCE</scope>
    <source>
        <strain evidence="2">FL966</strain>
    </source>
</reference>
<feature type="domain" description="Restriction endonuclease type IV Mrr" evidence="1">
    <location>
        <begin position="7"/>
        <end position="115"/>
    </location>
</feature>
<name>A0A9N9JKU5_9GLOM</name>
<protein>
    <submittedName>
        <fullName evidence="2">5677_t:CDS:1</fullName>
    </submittedName>
</protein>
<keyword evidence="3" id="KW-1185">Reference proteome</keyword>
<organism evidence="2 3">
    <name type="scientific">Cetraspora pellucida</name>
    <dbReference type="NCBI Taxonomy" id="1433469"/>
    <lineage>
        <taxon>Eukaryota</taxon>
        <taxon>Fungi</taxon>
        <taxon>Fungi incertae sedis</taxon>
        <taxon>Mucoromycota</taxon>
        <taxon>Glomeromycotina</taxon>
        <taxon>Glomeromycetes</taxon>
        <taxon>Diversisporales</taxon>
        <taxon>Gigasporaceae</taxon>
        <taxon>Cetraspora</taxon>
    </lineage>
</organism>
<dbReference type="InterPro" id="IPR011335">
    <property type="entry name" value="Restrct_endonuc-II-like"/>
</dbReference>
<comment type="caution">
    <text evidence="2">The sequence shown here is derived from an EMBL/GenBank/DDBJ whole genome shotgun (WGS) entry which is preliminary data.</text>
</comment>
<accession>A0A9N9JKU5</accession>
<dbReference type="AlphaFoldDB" id="A0A9N9JKU5"/>
<dbReference type="Pfam" id="PF04471">
    <property type="entry name" value="Mrr_cat"/>
    <property type="match status" value="1"/>
</dbReference>
<proteinExistence type="predicted"/>
<dbReference type="OrthoDB" id="2429086at2759"/>
<sequence>MPSSAIKRNKFEKEILDILCRTCAVCHRIRHSPDGRWPDIIGTFTKTVILVQCKYHKRRRIGPTSVQKLERLLSNFPKDTVGIIVIPSKNKFNYGAIERVRTSEHNIILTDRRHLYSDLIQFFENHKIQRPHNFNFKLT</sequence>
<dbReference type="SUPFAM" id="SSF52980">
    <property type="entry name" value="Restriction endonuclease-like"/>
    <property type="match status" value="1"/>
</dbReference>
<dbReference type="InterPro" id="IPR007560">
    <property type="entry name" value="Restrct_endonuc_IV_Mrr"/>
</dbReference>
<evidence type="ECO:0000259" key="1">
    <source>
        <dbReference type="Pfam" id="PF04471"/>
    </source>
</evidence>
<dbReference type="Proteomes" id="UP000789759">
    <property type="component" value="Unassembled WGS sequence"/>
</dbReference>
<dbReference type="GO" id="GO:0009307">
    <property type="term" value="P:DNA restriction-modification system"/>
    <property type="evidence" value="ECO:0007669"/>
    <property type="project" value="InterPro"/>
</dbReference>
<dbReference type="InterPro" id="IPR011856">
    <property type="entry name" value="tRNA_endonuc-like_dom_sf"/>
</dbReference>
<evidence type="ECO:0000313" key="3">
    <source>
        <dbReference type="Proteomes" id="UP000789759"/>
    </source>
</evidence>
<dbReference type="GO" id="GO:0003677">
    <property type="term" value="F:DNA binding"/>
    <property type="evidence" value="ECO:0007669"/>
    <property type="project" value="InterPro"/>
</dbReference>
<dbReference type="Gene3D" id="3.40.1350.10">
    <property type="match status" value="1"/>
</dbReference>
<dbReference type="GO" id="GO:0006302">
    <property type="term" value="P:double-strand break repair"/>
    <property type="evidence" value="ECO:0007669"/>
    <property type="project" value="UniProtKB-ARBA"/>
</dbReference>
<dbReference type="GO" id="GO:0004519">
    <property type="term" value="F:endonuclease activity"/>
    <property type="evidence" value="ECO:0007669"/>
    <property type="project" value="InterPro"/>
</dbReference>